<reference evidence="6 7" key="1">
    <citation type="journal article" date="2014" name="PLoS Genet.">
        <title>Phylogenetically driven sequencing of extremely halophilic archaea reveals strategies for static and dynamic osmo-response.</title>
        <authorList>
            <person name="Becker E.A."/>
            <person name="Seitzer P.M."/>
            <person name="Tritt A."/>
            <person name="Larsen D."/>
            <person name="Krusor M."/>
            <person name="Yao A.I."/>
            <person name="Wu D."/>
            <person name="Madern D."/>
            <person name="Eisen J.A."/>
            <person name="Darling A.E."/>
            <person name="Facciotti M.T."/>
        </authorList>
    </citation>
    <scope>NUCLEOTIDE SEQUENCE [LARGE SCALE GENOMIC DNA]</scope>
    <source>
        <strain evidence="6 7">AJ5</strain>
    </source>
</reference>
<organism evidence="6 7">
    <name type="scientific">Natronobacterium lacisalsi AJ5</name>
    <dbReference type="NCBI Taxonomy" id="358396"/>
    <lineage>
        <taxon>Archaea</taxon>
        <taxon>Methanobacteriati</taxon>
        <taxon>Methanobacteriota</taxon>
        <taxon>Stenosarchaea group</taxon>
        <taxon>Halobacteria</taxon>
        <taxon>Halobacteriales</taxon>
        <taxon>Natrialbaceae</taxon>
        <taxon>Natronobacterium</taxon>
    </lineage>
</organism>
<dbReference type="InterPro" id="IPR037274">
    <property type="entry name" value="Znf_CHY_sf"/>
</dbReference>
<protein>
    <submittedName>
        <fullName evidence="6">Zinc finger CHY domain-containing protein</fullName>
    </submittedName>
</protein>
<evidence type="ECO:0000256" key="1">
    <source>
        <dbReference type="ARBA" id="ARBA00022723"/>
    </source>
</evidence>
<dbReference type="Proteomes" id="UP000011555">
    <property type="component" value="Unassembled WGS sequence"/>
</dbReference>
<sequence length="144" mass="16145">MAVRPDSDAADRADTDSTEPQLRRTGRSSIRPTTVSERTPVRGVDVDPDTRCAHYHTDRDVVAFKFACCETYYPCFRCHEEVADHEAVPWPRARFDEPSVLCGVCRSEFAVPGYLEADYRCPSCDAAFNPGCAAHADLYFETDD</sequence>
<keyword evidence="2" id="KW-0863">Zinc-finger</keyword>
<proteinExistence type="predicted"/>
<comment type="caution">
    <text evidence="6">The sequence shown here is derived from an EMBL/GenBank/DDBJ whole genome shotgun (WGS) entry which is preliminary data.</text>
</comment>
<accession>M0L2W3</accession>
<evidence type="ECO:0000313" key="6">
    <source>
        <dbReference type="EMBL" id="EMA27871.1"/>
    </source>
</evidence>
<keyword evidence="7" id="KW-1185">Reference proteome</keyword>
<dbReference type="PANTHER" id="PTHR28082:SF1">
    <property type="entry name" value="HELPER OF TIM PROTEIN 13"/>
    <property type="match status" value="1"/>
</dbReference>
<dbReference type="PANTHER" id="PTHR28082">
    <property type="entry name" value="ZINC FINGER PROTEIN"/>
    <property type="match status" value="1"/>
</dbReference>
<dbReference type="SUPFAM" id="SSF161219">
    <property type="entry name" value="CHY zinc finger-like"/>
    <property type="match status" value="1"/>
</dbReference>
<dbReference type="STRING" id="358396.CHINAEXTREME_10915"/>
<feature type="compositionally biased region" description="Polar residues" evidence="4">
    <location>
        <begin position="27"/>
        <end position="37"/>
    </location>
</feature>
<dbReference type="GO" id="GO:0008270">
    <property type="term" value="F:zinc ion binding"/>
    <property type="evidence" value="ECO:0007669"/>
    <property type="project" value="UniProtKB-KW"/>
</dbReference>
<evidence type="ECO:0000256" key="4">
    <source>
        <dbReference type="SAM" id="MobiDB-lite"/>
    </source>
</evidence>
<dbReference type="Pfam" id="PF05495">
    <property type="entry name" value="zf-CHY"/>
    <property type="match status" value="1"/>
</dbReference>
<dbReference type="PROSITE" id="PS51266">
    <property type="entry name" value="ZF_CHY"/>
    <property type="match status" value="1"/>
</dbReference>
<evidence type="ECO:0000313" key="7">
    <source>
        <dbReference type="Proteomes" id="UP000011555"/>
    </source>
</evidence>
<evidence type="ECO:0000256" key="2">
    <source>
        <dbReference type="ARBA" id="ARBA00022771"/>
    </source>
</evidence>
<evidence type="ECO:0000259" key="5">
    <source>
        <dbReference type="PROSITE" id="PS51266"/>
    </source>
</evidence>
<dbReference type="EMBL" id="AOLZ01000076">
    <property type="protein sequence ID" value="EMA27871.1"/>
    <property type="molecule type" value="Genomic_DNA"/>
</dbReference>
<dbReference type="InParanoid" id="M0L2W3"/>
<keyword evidence="1" id="KW-0479">Metal-binding</keyword>
<dbReference type="PATRIC" id="fig|358396.7.peg.3946"/>
<dbReference type="eggNOG" id="arCOG07598">
    <property type="taxonomic scope" value="Archaea"/>
</dbReference>
<dbReference type="InterPro" id="IPR052604">
    <property type="entry name" value="Mito_Tim_assembly_helper"/>
</dbReference>
<gene>
    <name evidence="6" type="ORF">C445_19502</name>
</gene>
<feature type="region of interest" description="Disordered" evidence="4">
    <location>
        <begin position="1"/>
        <end position="45"/>
    </location>
</feature>
<name>M0L2W3_NATLA</name>
<feature type="compositionally biased region" description="Basic and acidic residues" evidence="4">
    <location>
        <begin position="1"/>
        <end position="15"/>
    </location>
</feature>
<dbReference type="GO" id="GO:0045041">
    <property type="term" value="P:protein import into mitochondrial intermembrane space"/>
    <property type="evidence" value="ECO:0007669"/>
    <property type="project" value="TreeGrafter"/>
</dbReference>
<evidence type="ECO:0000256" key="3">
    <source>
        <dbReference type="ARBA" id="ARBA00022833"/>
    </source>
</evidence>
<dbReference type="InterPro" id="IPR008913">
    <property type="entry name" value="Znf_CHY"/>
</dbReference>
<dbReference type="AlphaFoldDB" id="M0L2W3"/>
<keyword evidence="3" id="KW-0862">Zinc</keyword>
<feature type="domain" description="CHY-type" evidence="5">
    <location>
        <begin position="45"/>
        <end position="126"/>
    </location>
</feature>